<dbReference type="Gene3D" id="3.90.280.10">
    <property type="entry name" value="PEBP-like"/>
    <property type="match status" value="1"/>
</dbReference>
<dbReference type="InterPro" id="IPR036610">
    <property type="entry name" value="PEBP-like_sf"/>
</dbReference>
<gene>
    <name evidence="2" type="primary">PEBP3-1</name>
    <name evidence="2" type="ORF">SELMODRAFT_165348</name>
</gene>
<dbReference type="InParanoid" id="D8QU61"/>
<keyword evidence="3" id="KW-1185">Reference proteome</keyword>
<sequence length="204" mass="22209">MATFLAALVASAIFLVEAHTAASAARSLLDVSSPDINFQTIIPAWVDSYDSPYVSVSATFGSRAVTTTGQMFKQADTQKPPVVSISDIHAKKGDLFTLLMVDPDAVSPEKPIYRNVLHWIVTNIPTGTKDVFKHGTNAVSYAGPSPPMGVHRYYILVFKQKGKITAGKITRRQQFSVRKFSDEYSLGFPVGGVYFTVEAGVKVF</sequence>
<dbReference type="HOGENOM" id="CLU_043994_6_1_1"/>
<name>D8QU61_SELML</name>
<protein>
    <submittedName>
        <fullName evidence="2">Uncharacterized protein PEBP3-1</fullName>
    </submittedName>
</protein>
<dbReference type="KEGG" id="smo:SELMODRAFT_165348"/>
<dbReference type="OMA" id="PEGCHRY"/>
<feature type="chain" id="PRO_5003121243" evidence="1">
    <location>
        <begin position="19"/>
        <end position="204"/>
    </location>
</feature>
<dbReference type="SUPFAM" id="SSF49777">
    <property type="entry name" value="PEBP-like"/>
    <property type="match status" value="1"/>
</dbReference>
<dbReference type="Proteomes" id="UP000001514">
    <property type="component" value="Unassembled WGS sequence"/>
</dbReference>
<evidence type="ECO:0000313" key="3">
    <source>
        <dbReference type="Proteomes" id="UP000001514"/>
    </source>
</evidence>
<reference evidence="2 3" key="1">
    <citation type="journal article" date="2011" name="Science">
        <title>The Selaginella genome identifies genetic changes associated with the evolution of vascular plants.</title>
        <authorList>
            <person name="Banks J.A."/>
            <person name="Nishiyama T."/>
            <person name="Hasebe M."/>
            <person name="Bowman J.L."/>
            <person name="Gribskov M."/>
            <person name="dePamphilis C."/>
            <person name="Albert V.A."/>
            <person name="Aono N."/>
            <person name="Aoyama T."/>
            <person name="Ambrose B.A."/>
            <person name="Ashton N.W."/>
            <person name="Axtell M.J."/>
            <person name="Barker E."/>
            <person name="Barker M.S."/>
            <person name="Bennetzen J.L."/>
            <person name="Bonawitz N.D."/>
            <person name="Chapple C."/>
            <person name="Cheng C."/>
            <person name="Correa L.G."/>
            <person name="Dacre M."/>
            <person name="DeBarry J."/>
            <person name="Dreyer I."/>
            <person name="Elias M."/>
            <person name="Engstrom E.M."/>
            <person name="Estelle M."/>
            <person name="Feng L."/>
            <person name="Finet C."/>
            <person name="Floyd S.K."/>
            <person name="Frommer W.B."/>
            <person name="Fujita T."/>
            <person name="Gramzow L."/>
            <person name="Gutensohn M."/>
            <person name="Harholt J."/>
            <person name="Hattori M."/>
            <person name="Heyl A."/>
            <person name="Hirai T."/>
            <person name="Hiwatashi Y."/>
            <person name="Ishikawa M."/>
            <person name="Iwata M."/>
            <person name="Karol K.G."/>
            <person name="Koehler B."/>
            <person name="Kolukisaoglu U."/>
            <person name="Kubo M."/>
            <person name="Kurata T."/>
            <person name="Lalonde S."/>
            <person name="Li K."/>
            <person name="Li Y."/>
            <person name="Litt A."/>
            <person name="Lyons E."/>
            <person name="Manning G."/>
            <person name="Maruyama T."/>
            <person name="Michael T.P."/>
            <person name="Mikami K."/>
            <person name="Miyazaki S."/>
            <person name="Morinaga S."/>
            <person name="Murata T."/>
            <person name="Mueller-Roeber B."/>
            <person name="Nelson D.R."/>
            <person name="Obara M."/>
            <person name="Oguri Y."/>
            <person name="Olmstead R.G."/>
            <person name="Onodera N."/>
            <person name="Petersen B.L."/>
            <person name="Pils B."/>
            <person name="Prigge M."/>
            <person name="Rensing S.A."/>
            <person name="Riano-Pachon D.M."/>
            <person name="Roberts A.W."/>
            <person name="Sato Y."/>
            <person name="Scheller H.V."/>
            <person name="Schulz B."/>
            <person name="Schulz C."/>
            <person name="Shakirov E.V."/>
            <person name="Shibagaki N."/>
            <person name="Shinohara N."/>
            <person name="Shippen D.E."/>
            <person name="Soerensen I."/>
            <person name="Sotooka R."/>
            <person name="Sugimoto N."/>
            <person name="Sugita M."/>
            <person name="Sumikawa N."/>
            <person name="Tanurdzic M."/>
            <person name="Theissen G."/>
            <person name="Ulvskov P."/>
            <person name="Wakazuki S."/>
            <person name="Weng J.K."/>
            <person name="Willats W.W."/>
            <person name="Wipf D."/>
            <person name="Wolf P.G."/>
            <person name="Yang L."/>
            <person name="Zimmer A.D."/>
            <person name="Zhu Q."/>
            <person name="Mitros T."/>
            <person name="Hellsten U."/>
            <person name="Loque D."/>
            <person name="Otillar R."/>
            <person name="Salamov A."/>
            <person name="Schmutz J."/>
            <person name="Shapiro H."/>
            <person name="Lindquist E."/>
            <person name="Lucas S."/>
            <person name="Rokhsar D."/>
            <person name="Grigoriev I.V."/>
        </authorList>
    </citation>
    <scope>NUCLEOTIDE SEQUENCE [LARGE SCALE GENOMIC DNA]</scope>
</reference>
<keyword evidence="1" id="KW-0732">Signal</keyword>
<dbReference type="PANTHER" id="PTHR11362:SF150">
    <property type="match status" value="1"/>
</dbReference>
<dbReference type="InterPro" id="IPR008914">
    <property type="entry name" value="PEBP"/>
</dbReference>
<proteinExistence type="predicted"/>
<evidence type="ECO:0000313" key="2">
    <source>
        <dbReference type="EMBL" id="EFJ36245.1"/>
    </source>
</evidence>
<dbReference type="PANTHER" id="PTHR11362">
    <property type="entry name" value="PHOSPHATIDYLETHANOLAMINE-BINDING PROTEIN"/>
    <property type="match status" value="1"/>
</dbReference>
<feature type="signal peptide" evidence="1">
    <location>
        <begin position="1"/>
        <end position="18"/>
    </location>
</feature>
<dbReference type="InterPro" id="IPR035810">
    <property type="entry name" value="PEBP_euk"/>
</dbReference>
<accession>D8QU61</accession>
<dbReference type="eggNOG" id="KOG3346">
    <property type="taxonomic scope" value="Eukaryota"/>
</dbReference>
<dbReference type="STRING" id="88036.D8QU61"/>
<evidence type="ECO:0000256" key="1">
    <source>
        <dbReference type="SAM" id="SignalP"/>
    </source>
</evidence>
<dbReference type="CDD" id="cd00866">
    <property type="entry name" value="PEBP_euk"/>
    <property type="match status" value="1"/>
</dbReference>
<dbReference type="EMBL" id="GL377567">
    <property type="protein sequence ID" value="EFJ36245.1"/>
    <property type="molecule type" value="Genomic_DNA"/>
</dbReference>
<dbReference type="AlphaFoldDB" id="D8QU61"/>
<dbReference type="Pfam" id="PF01161">
    <property type="entry name" value="PBP"/>
    <property type="match status" value="1"/>
</dbReference>
<dbReference type="Gramene" id="EFJ36245">
    <property type="protein sequence ID" value="EFJ36245"/>
    <property type="gene ID" value="SELMODRAFT_165348"/>
</dbReference>
<organism evidence="3">
    <name type="scientific">Selaginella moellendorffii</name>
    <name type="common">Spikemoss</name>
    <dbReference type="NCBI Taxonomy" id="88036"/>
    <lineage>
        <taxon>Eukaryota</taxon>
        <taxon>Viridiplantae</taxon>
        <taxon>Streptophyta</taxon>
        <taxon>Embryophyta</taxon>
        <taxon>Tracheophyta</taxon>
        <taxon>Lycopodiopsida</taxon>
        <taxon>Selaginellales</taxon>
        <taxon>Selaginellaceae</taxon>
        <taxon>Selaginella</taxon>
    </lineage>
</organism>